<accession>A0A2Z5G6V0</accession>
<keyword evidence="2" id="KW-1185">Reference proteome</keyword>
<dbReference type="EMBL" id="CP030840">
    <property type="protein sequence ID" value="AXC14700.1"/>
    <property type="molecule type" value="Genomic_DNA"/>
</dbReference>
<dbReference type="KEGG" id="abas:ACPOL_5452"/>
<reference evidence="1 2" key="1">
    <citation type="journal article" date="2018" name="Front. Microbiol.">
        <title>Hydrolytic Capabilities as a Key to Environmental Success: Chitinolytic and Cellulolytic Acidobacteria From Acidic Sub-arctic Soils and Boreal Peatlands.</title>
        <authorList>
            <person name="Belova S.E."/>
            <person name="Ravin N.V."/>
            <person name="Pankratov T.A."/>
            <person name="Rakitin A.L."/>
            <person name="Ivanova A.A."/>
            <person name="Beletsky A.V."/>
            <person name="Mardanov A.V."/>
            <person name="Sinninghe Damste J.S."/>
            <person name="Dedysh S.N."/>
        </authorList>
    </citation>
    <scope>NUCLEOTIDE SEQUENCE [LARGE SCALE GENOMIC DNA]</scope>
    <source>
        <strain evidence="1 2">SBC82</strain>
    </source>
</reference>
<gene>
    <name evidence="1" type="ORF">ACPOL_5452</name>
</gene>
<protein>
    <submittedName>
        <fullName evidence="1">Uncharacterized protein</fullName>
    </submittedName>
</protein>
<dbReference type="Proteomes" id="UP000253606">
    <property type="component" value="Chromosome"/>
</dbReference>
<organism evidence="1 2">
    <name type="scientific">Acidisarcina polymorpha</name>
    <dbReference type="NCBI Taxonomy" id="2211140"/>
    <lineage>
        <taxon>Bacteria</taxon>
        <taxon>Pseudomonadati</taxon>
        <taxon>Acidobacteriota</taxon>
        <taxon>Terriglobia</taxon>
        <taxon>Terriglobales</taxon>
        <taxon>Acidobacteriaceae</taxon>
        <taxon>Acidisarcina</taxon>
    </lineage>
</organism>
<sequence length="37" mass="4134">MTRIVDNPGLHLPELDSGRPFDEKTLLLDKAFLGPNL</sequence>
<evidence type="ECO:0000313" key="1">
    <source>
        <dbReference type="EMBL" id="AXC14700.1"/>
    </source>
</evidence>
<name>A0A2Z5G6V0_9BACT</name>
<dbReference type="AlphaFoldDB" id="A0A2Z5G6V0"/>
<proteinExistence type="predicted"/>
<evidence type="ECO:0000313" key="2">
    <source>
        <dbReference type="Proteomes" id="UP000253606"/>
    </source>
</evidence>